<dbReference type="PATRIC" id="fig|997897.5.peg.1160"/>
<organism evidence="1 2">
    <name type="scientific">Enterocloster bolteae 90B8</name>
    <dbReference type="NCBI Taxonomy" id="997897"/>
    <lineage>
        <taxon>Bacteria</taxon>
        <taxon>Bacillati</taxon>
        <taxon>Bacillota</taxon>
        <taxon>Clostridia</taxon>
        <taxon>Lachnospirales</taxon>
        <taxon>Lachnospiraceae</taxon>
        <taxon>Enterocloster</taxon>
    </lineage>
</organism>
<dbReference type="AlphaFoldDB" id="R0BCM8"/>
<evidence type="ECO:0000313" key="1">
    <source>
        <dbReference type="EMBL" id="ENZ42042.1"/>
    </source>
</evidence>
<comment type="caution">
    <text evidence="1">The sequence shown here is derived from an EMBL/GenBank/DDBJ whole genome shotgun (WGS) entry which is preliminary data.</text>
</comment>
<evidence type="ECO:0000313" key="2">
    <source>
        <dbReference type="Proteomes" id="UP000013041"/>
    </source>
</evidence>
<reference evidence="1 2" key="1">
    <citation type="submission" date="2013-01" db="EMBL/GenBank/DDBJ databases">
        <title>The Genome Sequence of Clostridium bolteae 90B8.</title>
        <authorList>
            <consortium name="The Broad Institute Genome Sequencing Platform"/>
            <person name="Earl A."/>
            <person name="Ward D."/>
            <person name="Feldgarden M."/>
            <person name="Gevers D."/>
            <person name="Courvalin P."/>
            <person name="Lambert T."/>
            <person name="Walker B."/>
            <person name="Young S.K."/>
            <person name="Zeng Q."/>
            <person name="Gargeya S."/>
            <person name="Fitzgerald M."/>
            <person name="Haas B."/>
            <person name="Abouelleil A."/>
            <person name="Alvarado L."/>
            <person name="Arachchi H.M."/>
            <person name="Berlin A.M."/>
            <person name="Chapman S.B."/>
            <person name="Dewar J."/>
            <person name="Goldberg J."/>
            <person name="Griggs A."/>
            <person name="Gujja S."/>
            <person name="Hansen M."/>
            <person name="Howarth C."/>
            <person name="Imamovic A."/>
            <person name="Larimer J."/>
            <person name="McCowan C."/>
            <person name="Murphy C."/>
            <person name="Neiman D."/>
            <person name="Pearson M."/>
            <person name="Priest M."/>
            <person name="Roberts A."/>
            <person name="Saif S."/>
            <person name="Shea T."/>
            <person name="Sisk P."/>
            <person name="Sykes S."/>
            <person name="Wortman J."/>
            <person name="Nusbaum C."/>
            <person name="Birren B."/>
        </authorList>
    </citation>
    <scope>NUCLEOTIDE SEQUENCE [LARGE SCALE GENOMIC DNA]</scope>
    <source>
        <strain evidence="1 2">90B8</strain>
    </source>
</reference>
<dbReference type="Proteomes" id="UP000013041">
    <property type="component" value="Unassembled WGS sequence"/>
</dbReference>
<protein>
    <submittedName>
        <fullName evidence="1">Uncharacterized protein</fullName>
    </submittedName>
</protein>
<gene>
    <name evidence="1" type="ORF">HMPREF1097_01082</name>
</gene>
<name>R0BCM8_9FIRM</name>
<accession>R0BCM8</accession>
<sequence>MVVSAWKKWKTDYDELNEQIKEIVGNITGNNVLRYMWQTDVKEKSD</sequence>
<dbReference type="HOGENOM" id="CLU_3214397_0_0_9"/>
<dbReference type="EMBL" id="AGYG01000008">
    <property type="protein sequence ID" value="ENZ42042.1"/>
    <property type="molecule type" value="Genomic_DNA"/>
</dbReference>
<proteinExistence type="predicted"/>